<dbReference type="PANTHER" id="PTHR10039:SF17">
    <property type="entry name" value="FUNGAL STAND N-TERMINAL GOODBYE DOMAIN-CONTAINING PROTEIN-RELATED"/>
    <property type="match status" value="1"/>
</dbReference>
<keyword evidence="5" id="KW-1185">Reference proteome</keyword>
<evidence type="ECO:0000313" key="5">
    <source>
        <dbReference type="Proteomes" id="UP000027222"/>
    </source>
</evidence>
<dbReference type="OrthoDB" id="163438at2759"/>
<evidence type="ECO:0000259" key="3">
    <source>
        <dbReference type="Pfam" id="PF24883"/>
    </source>
</evidence>
<dbReference type="STRING" id="685588.A0A067TYX9"/>
<dbReference type="SUPFAM" id="SSF52540">
    <property type="entry name" value="P-loop containing nucleoside triphosphate hydrolases"/>
    <property type="match status" value="1"/>
</dbReference>
<protein>
    <recommendedName>
        <fullName evidence="3">Nephrocystin 3-like N-terminal domain-containing protein</fullName>
    </recommendedName>
</protein>
<gene>
    <name evidence="4" type="ORF">GALMADRAFT_705551</name>
</gene>
<proteinExistence type="predicted"/>
<organism evidence="4 5">
    <name type="scientific">Galerina marginata (strain CBS 339.88)</name>
    <dbReference type="NCBI Taxonomy" id="685588"/>
    <lineage>
        <taxon>Eukaryota</taxon>
        <taxon>Fungi</taxon>
        <taxon>Dikarya</taxon>
        <taxon>Basidiomycota</taxon>
        <taxon>Agaricomycotina</taxon>
        <taxon>Agaricomycetes</taxon>
        <taxon>Agaricomycetidae</taxon>
        <taxon>Agaricales</taxon>
        <taxon>Agaricineae</taxon>
        <taxon>Strophariaceae</taxon>
        <taxon>Galerina</taxon>
    </lineage>
</organism>
<dbReference type="AlphaFoldDB" id="A0A067TYX9"/>
<keyword evidence="1" id="KW-0677">Repeat</keyword>
<dbReference type="HOGENOM" id="CLU_416254_0_0_1"/>
<evidence type="ECO:0000256" key="1">
    <source>
        <dbReference type="ARBA" id="ARBA00022737"/>
    </source>
</evidence>
<sequence>MRSVHVYYYQMSRESDSSLTKFFAKAKNLVHRDSVKKRKSTGGSSESSLPALERGVSSSFKSTKTASSSDFLPVSPHKTQVCVKEPQENERFPRTLTNNATSIAPSQFIGSYPTSSRQSLSTTIVPTPWESWKLDQDFLSQVYSWNVTHPENTLNRILSATSASLERHDVLLELIPDGFIPIRGLIKALAHLVNLGTAVAEAKLVALQFAQEVLQWVEKLAAAFGDGEGGSFIEKAWANLADIRKLIEEKGGLTERLSAKDIILEFRERFSQAIERFGVVSQIHIAIGQDHLTQRLHGLSIGQSNMNEELITIRKTQEYFMQVTQKPQSALPDATYQVQKKIPCDPGTRKQVLNQIMDWIFDISEGSPCFFWLSGDPGVGKSAVTASIARECIRRNVLWAQYFINRNDAQTVDPQLYFPSIAKQMSACAPAVDHAVQNTLTDHPYLMKDDISLDQATKLFVDTIRLAAATTPTMPVAIVIDALDETDQKRLKLTADVFSRVLVDLPFNAKVFISSRVETVIRDKFATLPRTHNIHLSARNSVADVTAYLELKVDEIMTEHHISWSHWGQDRMHKLCSQASGLFIWAVTAIKYIQAQIEDFGTEQLDMVLDELNTNGMQDINSLYITIIHRTYPRDTPWQNQCFRRIVGAILAQQTPLSIDELKGLLDLRNPTNNSPVDVEHFVRRLRTILVPGIDEITGRTVPRVHKSFSDFITSVQAEEFRVNLRHANGELALQCINRLERLWEVLRSISRMMGTITRLRMVVIV</sequence>
<dbReference type="Pfam" id="PF24883">
    <property type="entry name" value="NPHP3_N"/>
    <property type="match status" value="1"/>
</dbReference>
<evidence type="ECO:0000256" key="2">
    <source>
        <dbReference type="SAM" id="MobiDB-lite"/>
    </source>
</evidence>
<dbReference type="Proteomes" id="UP000027222">
    <property type="component" value="Unassembled WGS sequence"/>
</dbReference>
<dbReference type="InterPro" id="IPR056884">
    <property type="entry name" value="NPHP3-like_N"/>
</dbReference>
<accession>A0A067TYX9</accession>
<evidence type="ECO:0000313" key="4">
    <source>
        <dbReference type="EMBL" id="KDR84278.1"/>
    </source>
</evidence>
<name>A0A067TYX9_GALM3</name>
<dbReference type="PANTHER" id="PTHR10039">
    <property type="entry name" value="AMELOGENIN"/>
    <property type="match status" value="1"/>
</dbReference>
<feature type="region of interest" description="Disordered" evidence="2">
    <location>
        <begin position="78"/>
        <end position="97"/>
    </location>
</feature>
<feature type="region of interest" description="Disordered" evidence="2">
    <location>
        <begin position="33"/>
        <end position="54"/>
    </location>
</feature>
<dbReference type="InterPro" id="IPR027417">
    <property type="entry name" value="P-loop_NTPase"/>
</dbReference>
<dbReference type="Gene3D" id="3.40.50.300">
    <property type="entry name" value="P-loop containing nucleotide triphosphate hydrolases"/>
    <property type="match status" value="1"/>
</dbReference>
<reference evidence="5" key="1">
    <citation type="journal article" date="2014" name="Proc. Natl. Acad. Sci. U.S.A.">
        <title>Extensive sampling of basidiomycete genomes demonstrates inadequacy of the white-rot/brown-rot paradigm for wood decay fungi.</title>
        <authorList>
            <person name="Riley R."/>
            <person name="Salamov A.A."/>
            <person name="Brown D.W."/>
            <person name="Nagy L.G."/>
            <person name="Floudas D."/>
            <person name="Held B.W."/>
            <person name="Levasseur A."/>
            <person name="Lombard V."/>
            <person name="Morin E."/>
            <person name="Otillar R."/>
            <person name="Lindquist E.A."/>
            <person name="Sun H."/>
            <person name="LaButti K.M."/>
            <person name="Schmutz J."/>
            <person name="Jabbour D."/>
            <person name="Luo H."/>
            <person name="Baker S.E."/>
            <person name="Pisabarro A.G."/>
            <person name="Walton J.D."/>
            <person name="Blanchette R.A."/>
            <person name="Henrissat B."/>
            <person name="Martin F."/>
            <person name="Cullen D."/>
            <person name="Hibbett D.S."/>
            <person name="Grigoriev I.V."/>
        </authorList>
    </citation>
    <scope>NUCLEOTIDE SEQUENCE [LARGE SCALE GENOMIC DNA]</scope>
    <source>
        <strain evidence="5">CBS 339.88</strain>
    </source>
</reference>
<dbReference type="EMBL" id="KL142368">
    <property type="protein sequence ID" value="KDR84278.1"/>
    <property type="molecule type" value="Genomic_DNA"/>
</dbReference>
<feature type="domain" description="Nephrocystin 3-like N-terminal" evidence="3">
    <location>
        <begin position="356"/>
        <end position="516"/>
    </location>
</feature>